<organism evidence="2 3">
    <name type="scientific">Microbacterium hydrocarbonoxydans</name>
    <dbReference type="NCBI Taxonomy" id="273678"/>
    <lineage>
        <taxon>Bacteria</taxon>
        <taxon>Bacillati</taxon>
        <taxon>Actinomycetota</taxon>
        <taxon>Actinomycetes</taxon>
        <taxon>Micrococcales</taxon>
        <taxon>Microbacteriaceae</taxon>
        <taxon>Microbacterium</taxon>
    </lineage>
</organism>
<evidence type="ECO:0000256" key="1">
    <source>
        <dbReference type="SAM" id="Phobius"/>
    </source>
</evidence>
<dbReference type="RefSeq" id="WP_045257847.1">
    <property type="nucleotide sequence ID" value="NZ_JYJB01000009.1"/>
</dbReference>
<name>A0A0M2HSI9_9MICO</name>
<sequence>MDASTFYALFSATCFTLTGLWWNVVRARTDWMADTAIRRTIGGVYLSFLLPALMGLFAQVGGTESPLIWRLSFVVISVVGAVSMLRLVSQARGDRTARAMRWTQLGTVVVYAAIAIIGVAPQLAAPLGLSGIQVGALLLIVLVALGHALVWRFMVTDEAGRGGDE</sequence>
<gene>
    <name evidence="2" type="ORF">RS84_02253</name>
</gene>
<feature type="transmembrane region" description="Helical" evidence="1">
    <location>
        <begin position="44"/>
        <end position="61"/>
    </location>
</feature>
<dbReference type="PATRIC" id="fig|273678.4.peg.2255"/>
<comment type="caution">
    <text evidence="2">The sequence shown here is derived from an EMBL/GenBank/DDBJ whole genome shotgun (WGS) entry which is preliminary data.</text>
</comment>
<keyword evidence="1" id="KW-0812">Transmembrane</keyword>
<feature type="transmembrane region" description="Helical" evidence="1">
    <location>
        <begin position="67"/>
        <end position="88"/>
    </location>
</feature>
<reference evidence="2 3" key="1">
    <citation type="submission" date="2015-02" db="EMBL/GenBank/DDBJ databases">
        <title>Draft genome sequences of ten Microbacterium spp. with emphasis on heavy metal contaminated environments.</title>
        <authorList>
            <person name="Corretto E."/>
        </authorList>
    </citation>
    <scope>NUCLEOTIDE SEQUENCE [LARGE SCALE GENOMIC DNA]</scope>
    <source>
        <strain evidence="2 3">SA35</strain>
    </source>
</reference>
<accession>A0A0M2HSI9</accession>
<dbReference type="AlphaFoldDB" id="A0A0M2HSI9"/>
<keyword evidence="3" id="KW-1185">Reference proteome</keyword>
<dbReference type="STRING" id="273678.RS84_02253"/>
<dbReference type="EMBL" id="JYJB01000009">
    <property type="protein sequence ID" value="KJL47459.1"/>
    <property type="molecule type" value="Genomic_DNA"/>
</dbReference>
<dbReference type="Proteomes" id="UP000033900">
    <property type="component" value="Unassembled WGS sequence"/>
</dbReference>
<feature type="transmembrane region" description="Helical" evidence="1">
    <location>
        <begin position="108"/>
        <end position="125"/>
    </location>
</feature>
<keyword evidence="1" id="KW-0472">Membrane</keyword>
<keyword evidence="1" id="KW-1133">Transmembrane helix</keyword>
<feature type="transmembrane region" description="Helical" evidence="1">
    <location>
        <begin position="131"/>
        <end position="151"/>
    </location>
</feature>
<evidence type="ECO:0000313" key="3">
    <source>
        <dbReference type="Proteomes" id="UP000033900"/>
    </source>
</evidence>
<dbReference type="OrthoDB" id="5187761at2"/>
<feature type="transmembrane region" description="Helical" evidence="1">
    <location>
        <begin position="6"/>
        <end position="24"/>
    </location>
</feature>
<proteinExistence type="predicted"/>
<protein>
    <submittedName>
        <fullName evidence="2">Uncharacterized protein</fullName>
    </submittedName>
</protein>
<evidence type="ECO:0000313" key="2">
    <source>
        <dbReference type="EMBL" id="KJL47459.1"/>
    </source>
</evidence>